<evidence type="ECO:0000313" key="2">
    <source>
        <dbReference type="EMBL" id="MTU44358.1"/>
    </source>
</evidence>
<evidence type="ECO:0000256" key="1">
    <source>
        <dbReference type="SAM" id="Coils"/>
    </source>
</evidence>
<gene>
    <name evidence="2" type="ORF">GMD42_12245</name>
</gene>
<comment type="caution">
    <text evidence="2">The sequence shown here is derived from an EMBL/GenBank/DDBJ whole genome shotgun (WGS) entry which is preliminary data.</text>
</comment>
<organism evidence="2 3">
    <name type="scientific">Parasutterella excrementihominis</name>
    <dbReference type="NCBI Taxonomy" id="487175"/>
    <lineage>
        <taxon>Bacteria</taxon>
        <taxon>Pseudomonadati</taxon>
        <taxon>Pseudomonadota</taxon>
        <taxon>Betaproteobacteria</taxon>
        <taxon>Burkholderiales</taxon>
        <taxon>Sutterellaceae</taxon>
        <taxon>Parasutterella</taxon>
    </lineage>
</organism>
<proteinExistence type="predicted"/>
<name>A0A6I3S447_9BURK</name>
<dbReference type="EMBL" id="WNCL01000066">
    <property type="protein sequence ID" value="MTU44358.1"/>
    <property type="molecule type" value="Genomic_DNA"/>
</dbReference>
<protein>
    <recommendedName>
        <fullName evidence="4">Chromosome segregation protein SMC</fullName>
    </recommendedName>
</protein>
<dbReference type="PANTHER" id="PTHR32114">
    <property type="entry name" value="ABC TRANSPORTER ABCH.3"/>
    <property type="match status" value="1"/>
</dbReference>
<reference evidence="2 3" key="1">
    <citation type="journal article" date="2019" name="Nat. Med.">
        <title>A library of human gut bacterial isolates paired with longitudinal multiomics data enables mechanistic microbiome research.</title>
        <authorList>
            <person name="Poyet M."/>
            <person name="Groussin M."/>
            <person name="Gibbons S.M."/>
            <person name="Avila-Pacheco J."/>
            <person name="Jiang X."/>
            <person name="Kearney S.M."/>
            <person name="Perrotta A.R."/>
            <person name="Berdy B."/>
            <person name="Zhao S."/>
            <person name="Lieberman T.D."/>
            <person name="Swanson P.K."/>
            <person name="Smith M."/>
            <person name="Roesemann S."/>
            <person name="Alexander J.E."/>
            <person name="Rich S.A."/>
            <person name="Livny J."/>
            <person name="Vlamakis H."/>
            <person name="Clish C."/>
            <person name="Bullock K."/>
            <person name="Deik A."/>
            <person name="Scott J."/>
            <person name="Pierce K.A."/>
            <person name="Xavier R.J."/>
            <person name="Alm E.J."/>
        </authorList>
    </citation>
    <scope>NUCLEOTIDE SEQUENCE [LARGE SCALE GENOMIC DNA]</scope>
    <source>
        <strain evidence="2 3">BIOML-A2</strain>
    </source>
</reference>
<dbReference type="AlphaFoldDB" id="A0A6I3S447"/>
<accession>A0A6I3S447</accession>
<sequence length="1148" mass="128931">MQIHAFGLSRVPTFLGQWDLDFDGRTDVFSIPLTGEKSIALFLDALKFALFDISSEKLGKNPEVRLVFSTEEGRFELLRSHENTEIRKNGMPFDLQAAPFPVAMARITHLDADKLEDTLFYDILSTSESLTENADTLASSLIGNVSESLGNAILTQGIEVSQQKAALLAASKSVIDGISVVSDEEEERLNQQLIKAGVSHAALQNEIAQLKDSMDWLIRINMLKDEAARLSKQLTAVNGDLSRFDVKKNVLEKALKTDALAPDYDVLSKLRVDEKEEGKLITELKKSVPMLSERVRSASLAHAEADKNFKSVLENYNEKCVTLERVRELDEKIEDSQIQSKHLKEELFNEQTAARLLSEENTRLKNVLSQLTIRSQLLNKKMDDLSMDKLLVDELEEYKRLLDEIDAEVIRSAEAEETQRELQKRIESSRSALLDVQNVIAALKNEELAVTGELSMKERMLSKSLGIEGVETLAAELDNQNERLNALDALQGRIVLLAEGHDRFNQVKAGLESTKHALRLATVALNAARQAYIDKTAVVNSAQQAYSFYLEVLSLNEPREKLANGKPCPLCGAIHHPYSVKLPFDRSLEDKLAKAKEDAQLALVESEKCKAEFAQLQLQQTEAENILNTLTTELNEAKGEILYIASELNIVGLREKKPITWAAVLKQKQTSLANRRDDLEARLEKIQGLTEAIESLKEKREDAALKTARKKEEQASLEEALKNFANMSAELEKNQKDSELNRVSLTRLLERAFARFGLKASNPAIMKQNLPTLEKRREQWINWSVEKKQIEEETAQSEEALRNTVASLTAQKKSAETLEKDIEALTEQIKRFQKERHEAIASQTPEEVIAAIETEKANATRLAEEAKLSLASKEEALLSTQNKINTLEAHRSETIKSIESLSDAFNQKLQKAGFPNESSFLSSQISTAQKDDLMRQNDELLERYRVVNSQYEEKQQALNSLQEKNLTTRTREQLEEELLEKSDLFHTATAQLTGLREKMAKNANNKNRRKREEAEFQKLQTSLERWESLCANAEEPRGIARLGLSLAVTYGSSDIDAFIPGAKIKLRDEGLKLFAPELSDASGLAGMKTISADQRFFVALSLLLGRSELFARRSKPEFVILKQNQNEAFPSQTFTGLESLNLTIGVAR</sequence>
<feature type="coiled-coil region" evidence="1">
    <location>
        <begin position="995"/>
        <end position="1029"/>
    </location>
</feature>
<dbReference type="Proteomes" id="UP000462362">
    <property type="component" value="Unassembled WGS sequence"/>
</dbReference>
<feature type="coiled-coil region" evidence="1">
    <location>
        <begin position="930"/>
        <end position="971"/>
    </location>
</feature>
<keyword evidence="1" id="KW-0175">Coiled coil</keyword>
<evidence type="ECO:0000313" key="3">
    <source>
        <dbReference type="Proteomes" id="UP000462362"/>
    </source>
</evidence>
<feature type="coiled-coil region" evidence="1">
    <location>
        <begin position="604"/>
        <end position="737"/>
    </location>
</feature>
<evidence type="ECO:0008006" key="4">
    <source>
        <dbReference type="Google" id="ProtNLM"/>
    </source>
</evidence>
<feature type="coiled-coil region" evidence="1">
    <location>
        <begin position="798"/>
        <end position="890"/>
    </location>
</feature>
<dbReference type="RefSeq" id="WP_149879646.1">
    <property type="nucleotide sequence ID" value="NZ_DBGEHT010000053.1"/>
</dbReference>
<dbReference type="PANTHER" id="PTHR32114:SF2">
    <property type="entry name" value="ABC TRANSPORTER ABCH.3"/>
    <property type="match status" value="1"/>
</dbReference>